<dbReference type="OrthoDB" id="9795636at2"/>
<reference evidence="10 11" key="1">
    <citation type="submission" date="2016-11" db="EMBL/GenBank/DDBJ databases">
        <title>Draft Genome Sequences of Nine Cyanobacterial Strains from Diverse Habitats.</title>
        <authorList>
            <person name="Zhu T."/>
            <person name="Hou S."/>
            <person name="Lu X."/>
            <person name="Hess W.R."/>
        </authorList>
    </citation>
    <scope>NUCLEOTIDE SEQUENCE [LARGE SCALE GENOMIC DNA]</scope>
    <source>
        <strain evidence="10 11">NIES-30</strain>
    </source>
</reference>
<dbReference type="InterPro" id="IPR011051">
    <property type="entry name" value="RmlC_Cupin_sf"/>
</dbReference>
<feature type="binding site" evidence="9">
    <location>
        <position position="97"/>
    </location>
    <ligand>
        <name>Ni(2+)</name>
        <dbReference type="ChEBI" id="CHEBI:49786"/>
    </ligand>
</feature>
<keyword evidence="11" id="KW-1185">Reference proteome</keyword>
<keyword evidence="5 9" id="KW-0223">Dioxygenase</keyword>
<comment type="function">
    <text evidence="9">Catalyzes 2 different reactions between oxygene and the acireductone 1,2-dihydroxy-3-keto-5-methylthiopentene (DHK-MTPene) depending upon the metal bound in the active site. Fe-containing acireductone dioxygenase (Fe-ARD) produces formate and 2-keto-4-methylthiobutyrate (KMTB), the alpha-ketoacid precursor of methionine in the methionine recycle pathway. Ni-containing acireductone dioxygenase (Ni-ARD) produces methylthiopropionate, carbon monoxide and formate, and does not lie on the methionine recycle pathway.</text>
</comment>
<dbReference type="GO" id="GO:0010309">
    <property type="term" value="F:acireductone dioxygenase [iron(II)-requiring] activity"/>
    <property type="evidence" value="ECO:0007669"/>
    <property type="project" value="UniProtKB-UniRule"/>
</dbReference>
<dbReference type="Proteomes" id="UP000185557">
    <property type="component" value="Unassembled WGS sequence"/>
</dbReference>
<dbReference type="GO" id="GO:0019509">
    <property type="term" value="P:L-methionine salvage from methylthioadenosine"/>
    <property type="evidence" value="ECO:0007669"/>
    <property type="project" value="UniProtKB-UniRule"/>
</dbReference>
<dbReference type="PANTHER" id="PTHR23418">
    <property type="entry name" value="ACIREDUCTONE DIOXYGENASE"/>
    <property type="match status" value="1"/>
</dbReference>
<keyword evidence="4 9" id="KW-0479">Metal-binding</keyword>
<evidence type="ECO:0000313" key="11">
    <source>
        <dbReference type="Proteomes" id="UP000185557"/>
    </source>
</evidence>
<dbReference type="UniPathway" id="UPA00904">
    <property type="reaction ID" value="UER00878"/>
</dbReference>
<dbReference type="CDD" id="cd02232">
    <property type="entry name" value="cupin_ARD"/>
    <property type="match status" value="1"/>
</dbReference>
<comment type="catalytic activity">
    <reaction evidence="9">
        <text>1,2-dihydroxy-5-(methylsulfanyl)pent-1-en-3-one + O2 = 3-(methylsulfanyl)propanoate + CO + formate + 2 H(+)</text>
        <dbReference type="Rhea" id="RHEA:14161"/>
        <dbReference type="ChEBI" id="CHEBI:15378"/>
        <dbReference type="ChEBI" id="CHEBI:15379"/>
        <dbReference type="ChEBI" id="CHEBI:15740"/>
        <dbReference type="ChEBI" id="CHEBI:17245"/>
        <dbReference type="ChEBI" id="CHEBI:49016"/>
        <dbReference type="ChEBI" id="CHEBI:49252"/>
        <dbReference type="EC" id="1.13.11.53"/>
    </reaction>
</comment>
<comment type="catalytic activity">
    <reaction evidence="1 9">
        <text>1,2-dihydroxy-5-(methylsulfanyl)pent-1-en-3-one + O2 = 4-methylsulfanyl-2-oxobutanoate + formate + 2 H(+)</text>
        <dbReference type="Rhea" id="RHEA:24504"/>
        <dbReference type="ChEBI" id="CHEBI:15378"/>
        <dbReference type="ChEBI" id="CHEBI:15379"/>
        <dbReference type="ChEBI" id="CHEBI:15740"/>
        <dbReference type="ChEBI" id="CHEBI:16723"/>
        <dbReference type="ChEBI" id="CHEBI:49252"/>
        <dbReference type="EC" id="1.13.11.54"/>
    </reaction>
</comment>
<comment type="pathway">
    <text evidence="9">Amino-acid biosynthesis; L-methionine biosynthesis via salvage pathway; L-methionine from S-methyl-5-thio-alpha-D-ribose 1-phosphate: step 5/6.</text>
</comment>
<dbReference type="Gene3D" id="2.60.120.10">
    <property type="entry name" value="Jelly Rolls"/>
    <property type="match status" value="1"/>
</dbReference>
<feature type="binding site" evidence="9">
    <location>
        <position position="141"/>
    </location>
    <ligand>
        <name>Ni(2+)</name>
        <dbReference type="ChEBI" id="CHEBI:49786"/>
    </ligand>
</feature>
<dbReference type="GO" id="GO:0010308">
    <property type="term" value="F:acireductone dioxygenase (Ni2+-requiring) activity"/>
    <property type="evidence" value="ECO:0007669"/>
    <property type="project" value="UniProtKB-UniRule"/>
</dbReference>
<keyword evidence="3 9" id="KW-0028">Amino-acid biosynthesis</keyword>
<evidence type="ECO:0000256" key="7">
    <source>
        <dbReference type="ARBA" id="ARBA00023004"/>
    </source>
</evidence>
<comment type="caution">
    <text evidence="10">The sequence shown here is derived from an EMBL/GenBank/DDBJ whole genome shotgun (WGS) entry which is preliminary data.</text>
</comment>
<evidence type="ECO:0000256" key="8">
    <source>
        <dbReference type="ARBA" id="ARBA00023167"/>
    </source>
</evidence>
<dbReference type="STRING" id="549789.NIES30_16490"/>
<dbReference type="RefSeq" id="WP_073609535.1">
    <property type="nucleotide sequence ID" value="NZ_MRCG01000013.1"/>
</dbReference>
<gene>
    <name evidence="9" type="primary">mtnD</name>
    <name evidence="10" type="ORF">NIES30_16490</name>
</gene>
<dbReference type="PANTHER" id="PTHR23418:SF0">
    <property type="entry name" value="ACIREDUCTONE DIOXYGENASE"/>
    <property type="match status" value="1"/>
</dbReference>
<protein>
    <recommendedName>
        <fullName evidence="9">Acireductone dioxygenase</fullName>
    </recommendedName>
    <alternativeName>
        <fullName evidence="9">1,2-dihydroxy-3-keto-5-methylthiopentene dioxygenase</fullName>
        <shortName evidence="9">DHK-MTPene dioxygenase</shortName>
    </alternativeName>
    <alternativeName>
        <fullName evidence="9">Acireductone dioxygenase (Fe(2+)-requiring)</fullName>
        <shortName evidence="9">ARD'</shortName>
        <shortName evidence="9">Fe-ARD</shortName>
        <ecNumber evidence="9">1.13.11.54</ecNumber>
    </alternativeName>
    <alternativeName>
        <fullName evidence="9">Acireductone dioxygenase (Ni(2+)-requiring)</fullName>
        <shortName evidence="9">ARD</shortName>
        <shortName evidence="9">Ni-ARD</shortName>
        <ecNumber evidence="9">1.13.11.53</ecNumber>
    </alternativeName>
</protein>
<keyword evidence="7 9" id="KW-0408">Iron</keyword>
<dbReference type="EC" id="1.13.11.54" evidence="9"/>
<feature type="site" description="May play a role in metal incorporation in vivo" evidence="9">
    <location>
        <position position="96"/>
    </location>
</feature>
<feature type="binding site" evidence="9">
    <location>
        <position position="103"/>
    </location>
    <ligand>
        <name>Ni(2+)</name>
        <dbReference type="ChEBI" id="CHEBI:49786"/>
    </ligand>
</feature>
<dbReference type="InterPro" id="IPR014710">
    <property type="entry name" value="RmlC-like_jellyroll"/>
</dbReference>
<dbReference type="GO" id="GO:0019284">
    <property type="term" value="P:L-methionine salvage from S-adenosylmethionine"/>
    <property type="evidence" value="ECO:0007669"/>
    <property type="project" value="InterPro"/>
</dbReference>
<comment type="cofactor">
    <cofactor evidence="9">
        <name>Fe(2+)</name>
        <dbReference type="ChEBI" id="CHEBI:29033"/>
    </cofactor>
    <text evidence="9">Binds 1 Fe(2+) cation per monomer.</text>
</comment>
<dbReference type="SUPFAM" id="SSF51182">
    <property type="entry name" value="RmlC-like cupins"/>
    <property type="match status" value="1"/>
</dbReference>
<evidence type="ECO:0000256" key="9">
    <source>
        <dbReference type="HAMAP-Rule" id="MF_01682"/>
    </source>
</evidence>
<keyword evidence="2 9" id="KW-0533">Nickel</keyword>
<evidence type="ECO:0000256" key="1">
    <source>
        <dbReference type="ARBA" id="ARBA00000428"/>
    </source>
</evidence>
<feature type="binding site" evidence="9">
    <location>
        <position position="97"/>
    </location>
    <ligand>
        <name>Fe(2+)</name>
        <dbReference type="ChEBI" id="CHEBI:29033"/>
    </ligand>
</feature>
<feature type="site" description="Important to generate the dianion" evidence="9">
    <location>
        <position position="105"/>
    </location>
</feature>
<evidence type="ECO:0000256" key="5">
    <source>
        <dbReference type="ARBA" id="ARBA00022964"/>
    </source>
</evidence>
<dbReference type="Pfam" id="PF03079">
    <property type="entry name" value="ARD"/>
    <property type="match status" value="1"/>
</dbReference>
<evidence type="ECO:0000313" key="10">
    <source>
        <dbReference type="EMBL" id="OKH46308.1"/>
    </source>
</evidence>
<comment type="similarity">
    <text evidence="9">Belongs to the acireductone dioxygenase (ARD) family.</text>
</comment>
<feature type="binding site" evidence="9">
    <location>
        <position position="99"/>
    </location>
    <ligand>
        <name>Ni(2+)</name>
        <dbReference type="ChEBI" id="CHEBI:49786"/>
    </ligand>
</feature>
<dbReference type="InterPro" id="IPR023956">
    <property type="entry name" value="ARD_bac"/>
</dbReference>
<dbReference type="EC" id="1.13.11.53" evidence="9"/>
<proteinExistence type="inferred from homology"/>
<dbReference type="GO" id="GO:0005506">
    <property type="term" value="F:iron ion binding"/>
    <property type="evidence" value="ECO:0007669"/>
    <property type="project" value="UniProtKB-UniRule"/>
</dbReference>
<keyword evidence="6 9" id="KW-0560">Oxidoreductase</keyword>
<comment type="cofactor">
    <cofactor evidence="9">
        <name>Ni(2+)</name>
        <dbReference type="ChEBI" id="CHEBI:49786"/>
    </cofactor>
    <text evidence="9">Binds 1 nickel ion per monomer.</text>
</comment>
<evidence type="ECO:0000256" key="6">
    <source>
        <dbReference type="ARBA" id="ARBA00023002"/>
    </source>
</evidence>
<accession>A0A1U7J292</accession>
<dbReference type="GO" id="GO:0016151">
    <property type="term" value="F:nickel cation binding"/>
    <property type="evidence" value="ECO:0007669"/>
    <property type="project" value="UniProtKB-UniRule"/>
</dbReference>
<evidence type="ECO:0000256" key="4">
    <source>
        <dbReference type="ARBA" id="ARBA00022723"/>
    </source>
</evidence>
<name>A0A1U7J292_9CYAN</name>
<feature type="binding site" evidence="9">
    <location>
        <position position="141"/>
    </location>
    <ligand>
        <name>Fe(2+)</name>
        <dbReference type="ChEBI" id="CHEBI:29033"/>
    </ligand>
</feature>
<sequence length="183" mass="20543">MTLLRVFSDQDGATLLDEYRDAEAIAAALASAGVRFEQWQTQAPLPPAADPEAILTAYAKDIDRLKAEGGYVTADVIRMYPGHPQKTELRQKFLDEHIHKEDEVRFFVEGQAVFYLHLGDKIYATLCTAGDLIGVPANTPHWFDMGEEPQFAAIRLFCNPEGWVAHFTDSPIAKRYPDYHAFA</sequence>
<keyword evidence="8 9" id="KW-0486">Methionine biosynthesis</keyword>
<comment type="subunit">
    <text evidence="9">Monomer.</text>
</comment>
<feature type="binding site" evidence="9">
    <location>
        <position position="99"/>
    </location>
    <ligand>
        <name>Fe(2+)</name>
        <dbReference type="ChEBI" id="CHEBI:29033"/>
    </ligand>
</feature>
<feature type="site" description="May play a role in transmitting local conformational changes" evidence="9">
    <location>
        <position position="102"/>
    </location>
</feature>
<evidence type="ECO:0000256" key="2">
    <source>
        <dbReference type="ARBA" id="ARBA00022596"/>
    </source>
</evidence>
<dbReference type="AlphaFoldDB" id="A0A1U7J292"/>
<evidence type="ECO:0000256" key="3">
    <source>
        <dbReference type="ARBA" id="ARBA00022605"/>
    </source>
</evidence>
<organism evidence="10 11">
    <name type="scientific">Phormidium tenue NIES-30</name>
    <dbReference type="NCBI Taxonomy" id="549789"/>
    <lineage>
        <taxon>Bacteria</taxon>
        <taxon>Bacillati</taxon>
        <taxon>Cyanobacteriota</taxon>
        <taxon>Cyanophyceae</taxon>
        <taxon>Oscillatoriophycideae</taxon>
        <taxon>Oscillatoriales</taxon>
        <taxon>Oscillatoriaceae</taxon>
        <taxon>Phormidium</taxon>
    </lineage>
</organism>
<dbReference type="HAMAP" id="MF_01682">
    <property type="entry name" value="Salvage_MtnD"/>
    <property type="match status" value="1"/>
</dbReference>
<feature type="binding site" evidence="9">
    <location>
        <position position="103"/>
    </location>
    <ligand>
        <name>Fe(2+)</name>
        <dbReference type="ChEBI" id="CHEBI:29033"/>
    </ligand>
</feature>
<dbReference type="InterPro" id="IPR004313">
    <property type="entry name" value="ARD"/>
</dbReference>
<dbReference type="EMBL" id="MRCG01000013">
    <property type="protein sequence ID" value="OKH46308.1"/>
    <property type="molecule type" value="Genomic_DNA"/>
</dbReference>